<keyword evidence="4" id="KW-1185">Reference proteome</keyword>
<dbReference type="Proteomes" id="UP000507245">
    <property type="component" value="Unassembled WGS sequence"/>
</dbReference>
<accession>A0A6J5TQH1</accession>
<reference evidence="4" key="1">
    <citation type="journal article" date="2020" name="Genome Biol.">
        <title>Gamete binning: chromosome-level and haplotype-resolved genome assembly enabled by high-throughput single-cell sequencing of gamete genomes.</title>
        <authorList>
            <person name="Campoy J.A."/>
            <person name="Sun H."/>
            <person name="Goel M."/>
            <person name="Jiao W.-B."/>
            <person name="Folz-Donahue K."/>
            <person name="Wang N."/>
            <person name="Rubio M."/>
            <person name="Liu C."/>
            <person name="Kukat C."/>
            <person name="Ruiz D."/>
            <person name="Huettel B."/>
            <person name="Schneeberger K."/>
        </authorList>
    </citation>
    <scope>NUCLEOTIDE SEQUENCE [LARGE SCALE GENOMIC DNA]</scope>
    <source>
        <strain evidence="4">cv. Rojo Pasion</strain>
    </source>
</reference>
<organism evidence="1 3">
    <name type="scientific">Prunus armeniaca</name>
    <name type="common">Apricot</name>
    <name type="synonym">Armeniaca vulgaris</name>
    <dbReference type="NCBI Taxonomy" id="36596"/>
    <lineage>
        <taxon>Eukaryota</taxon>
        <taxon>Viridiplantae</taxon>
        <taxon>Streptophyta</taxon>
        <taxon>Embryophyta</taxon>
        <taxon>Tracheophyta</taxon>
        <taxon>Spermatophyta</taxon>
        <taxon>Magnoliopsida</taxon>
        <taxon>eudicotyledons</taxon>
        <taxon>Gunneridae</taxon>
        <taxon>Pentapetalae</taxon>
        <taxon>rosids</taxon>
        <taxon>fabids</taxon>
        <taxon>Rosales</taxon>
        <taxon>Rosaceae</taxon>
        <taxon>Amygdaloideae</taxon>
        <taxon>Amygdaleae</taxon>
        <taxon>Prunus</taxon>
    </lineage>
</organism>
<dbReference type="AlphaFoldDB" id="A0A6J5TQH1"/>
<name>A0A6J5TQH1_PRUAR</name>
<dbReference type="EMBL" id="CAEKKB010000001">
    <property type="protein sequence ID" value="CAB4295329.1"/>
    <property type="molecule type" value="Genomic_DNA"/>
</dbReference>
<reference evidence="1 3" key="2">
    <citation type="submission" date="2020-05" db="EMBL/GenBank/DDBJ databases">
        <authorList>
            <person name="Campoy J."/>
            <person name="Schneeberger K."/>
            <person name="Spophaly S."/>
        </authorList>
    </citation>
    <scope>NUCLEOTIDE SEQUENCE [LARGE SCALE GENOMIC DNA]</scope>
    <source>
        <strain evidence="1">PruArmRojPasFocal</strain>
    </source>
</reference>
<dbReference type="EMBL" id="CAEKDK010000001">
    <property type="protein sequence ID" value="CAB4264718.1"/>
    <property type="molecule type" value="Genomic_DNA"/>
</dbReference>
<dbReference type="Proteomes" id="UP000507222">
    <property type="component" value="Unassembled WGS sequence"/>
</dbReference>
<gene>
    <name evidence="1" type="ORF">CURHAP_LOCUS6635</name>
    <name evidence="2" type="ORF">ORAREDHAP_LOCUS6669</name>
</gene>
<proteinExistence type="predicted"/>
<evidence type="ECO:0000313" key="1">
    <source>
        <dbReference type="EMBL" id="CAB4264718.1"/>
    </source>
</evidence>
<evidence type="ECO:0000313" key="3">
    <source>
        <dbReference type="Proteomes" id="UP000507222"/>
    </source>
</evidence>
<protein>
    <submittedName>
        <fullName evidence="1">Uncharacterized protein</fullName>
    </submittedName>
</protein>
<evidence type="ECO:0000313" key="2">
    <source>
        <dbReference type="EMBL" id="CAB4295329.1"/>
    </source>
</evidence>
<evidence type="ECO:0000313" key="4">
    <source>
        <dbReference type="Proteomes" id="UP000507245"/>
    </source>
</evidence>
<sequence>MKNVQNLWMRRQLGPIIADLDFKFSENCCELELEYEFGFRFRLLELEFPLVESWSSAMALACVSQV</sequence>